<feature type="domain" description="LamG-like jellyroll fold" evidence="4">
    <location>
        <begin position="111"/>
        <end position="267"/>
    </location>
</feature>
<dbReference type="Pfam" id="PF13385">
    <property type="entry name" value="Laminin_G_3"/>
    <property type="match status" value="1"/>
</dbReference>
<keyword evidence="1 3" id="KW-0732">Signal</keyword>
<dbReference type="SUPFAM" id="SSF49899">
    <property type="entry name" value="Concanavalin A-like lectins/glucanases"/>
    <property type="match status" value="1"/>
</dbReference>
<name>A0A0B7H0G4_9FLAO</name>
<protein>
    <recommendedName>
        <fullName evidence="4">LamG-like jellyroll fold domain-containing protein</fullName>
    </recommendedName>
</protein>
<dbReference type="Gene3D" id="2.60.120.200">
    <property type="match status" value="1"/>
</dbReference>
<sequence length="276" mass="31148">MKTFTYLIVFMVALTMQSCFQDLEQNPEFNYPQQPPPPAYSSQKLALSFENEAKDGSNYKIQTQVMGKGTFTDGKKGKAFQGADDAYILITPNPAAYPGDISVRDTIANLRNFTVAFWMKTNQPEAATGIFSISNTKKFWGNLDIFMEKSKEDEAFFKMHLYNGAVEKWVGNAKIAGAVGDWVHLAFRYDAKKESLDIFKNGEMVINQDFSNFGEIVFDDMGQLVIGTLQFQTNPSLTSATKSQSWARNYLGLLDEFHFYNKAISDTEIKKLANEK</sequence>
<dbReference type="PROSITE" id="PS51257">
    <property type="entry name" value="PROKAR_LIPOPROTEIN"/>
    <property type="match status" value="1"/>
</dbReference>
<feature type="chain" id="PRO_5002128651" description="LamG-like jellyroll fold domain-containing protein" evidence="3">
    <location>
        <begin position="22"/>
        <end position="276"/>
    </location>
</feature>
<dbReference type="STRING" id="28189.CCYN74_210037"/>
<evidence type="ECO:0000256" key="1">
    <source>
        <dbReference type="ARBA" id="ARBA00022729"/>
    </source>
</evidence>
<dbReference type="GO" id="GO:0004553">
    <property type="term" value="F:hydrolase activity, hydrolyzing O-glycosyl compounds"/>
    <property type="evidence" value="ECO:0007669"/>
    <property type="project" value="UniProtKB-ARBA"/>
</dbReference>
<keyword evidence="6" id="KW-1185">Reference proteome</keyword>
<organism evidence="5 6">
    <name type="scientific">Capnocytophaga cynodegmi</name>
    <dbReference type="NCBI Taxonomy" id="28189"/>
    <lineage>
        <taxon>Bacteria</taxon>
        <taxon>Pseudomonadati</taxon>
        <taxon>Bacteroidota</taxon>
        <taxon>Flavobacteriia</taxon>
        <taxon>Flavobacteriales</taxon>
        <taxon>Flavobacteriaceae</taxon>
        <taxon>Capnocytophaga</taxon>
    </lineage>
</organism>
<accession>A0A0B7H0G4</accession>
<gene>
    <name evidence="5" type="ORF">CCYN2B_140009</name>
</gene>
<reference evidence="6" key="1">
    <citation type="submission" date="2015-01" db="EMBL/GenBank/DDBJ databases">
        <authorList>
            <person name="MANFREDI Pablo"/>
        </authorList>
    </citation>
    <scope>NUCLEOTIDE SEQUENCE [LARGE SCALE GENOMIC DNA]</scope>
    <source>
        <strain evidence="6">Ccyn2B</strain>
    </source>
</reference>
<dbReference type="Proteomes" id="UP000038055">
    <property type="component" value="Unassembled WGS sequence"/>
</dbReference>
<dbReference type="InterPro" id="IPR006558">
    <property type="entry name" value="LamG-like"/>
</dbReference>
<evidence type="ECO:0000313" key="5">
    <source>
        <dbReference type="EMBL" id="CEN33036.1"/>
    </source>
</evidence>
<evidence type="ECO:0000256" key="3">
    <source>
        <dbReference type="SAM" id="SignalP"/>
    </source>
</evidence>
<feature type="signal peptide" evidence="3">
    <location>
        <begin position="1"/>
        <end position="21"/>
    </location>
</feature>
<keyword evidence="2" id="KW-1015">Disulfide bond</keyword>
<evidence type="ECO:0000259" key="4">
    <source>
        <dbReference type="SMART" id="SM00560"/>
    </source>
</evidence>
<dbReference type="EMBL" id="CDOD01000006">
    <property type="protein sequence ID" value="CEN33036.1"/>
    <property type="molecule type" value="Genomic_DNA"/>
</dbReference>
<proteinExistence type="predicted"/>
<dbReference type="InterPro" id="IPR013320">
    <property type="entry name" value="ConA-like_dom_sf"/>
</dbReference>
<dbReference type="SMART" id="SM00560">
    <property type="entry name" value="LamGL"/>
    <property type="match status" value="1"/>
</dbReference>
<evidence type="ECO:0000256" key="2">
    <source>
        <dbReference type="ARBA" id="ARBA00023157"/>
    </source>
</evidence>
<evidence type="ECO:0000313" key="6">
    <source>
        <dbReference type="Proteomes" id="UP000038055"/>
    </source>
</evidence>
<dbReference type="AlphaFoldDB" id="A0A0B7H0G4"/>
<dbReference type="GO" id="GO:0005975">
    <property type="term" value="P:carbohydrate metabolic process"/>
    <property type="evidence" value="ECO:0007669"/>
    <property type="project" value="UniProtKB-ARBA"/>
</dbReference>
<dbReference type="eggNOG" id="ENOG502ZAT4">
    <property type="taxonomic scope" value="Bacteria"/>
</dbReference>
<dbReference type="RefSeq" id="WP_041990546.1">
    <property type="nucleotide sequence ID" value="NZ_CDOD01000006.1"/>
</dbReference>